<dbReference type="EMBL" id="JAULSN010000001">
    <property type="protein sequence ID" value="KAK3384079.1"/>
    <property type="molecule type" value="Genomic_DNA"/>
</dbReference>
<dbReference type="Proteomes" id="UP001287356">
    <property type="component" value="Unassembled WGS sequence"/>
</dbReference>
<sequence>MGLTPPSDGCCPLEGGQSLPKAAIEVYKTQIDSTAVDIFTKAALVTDSADSRLSAGIKQEVGQTYLSYLQQRGGK</sequence>
<protein>
    <submittedName>
        <fullName evidence="1">Uncharacterized protein</fullName>
    </submittedName>
</protein>
<name>A0AAE0NM78_9PEZI</name>
<evidence type="ECO:0000313" key="2">
    <source>
        <dbReference type="Proteomes" id="UP001287356"/>
    </source>
</evidence>
<accession>A0AAE0NM78</accession>
<evidence type="ECO:0000313" key="1">
    <source>
        <dbReference type="EMBL" id="KAK3384079.1"/>
    </source>
</evidence>
<keyword evidence="2" id="KW-1185">Reference proteome</keyword>
<reference evidence="1" key="1">
    <citation type="journal article" date="2023" name="Mol. Phylogenet. Evol.">
        <title>Genome-scale phylogeny and comparative genomics of the fungal order Sordariales.</title>
        <authorList>
            <person name="Hensen N."/>
            <person name="Bonometti L."/>
            <person name="Westerberg I."/>
            <person name="Brannstrom I.O."/>
            <person name="Guillou S."/>
            <person name="Cros-Aarteil S."/>
            <person name="Calhoun S."/>
            <person name="Haridas S."/>
            <person name="Kuo A."/>
            <person name="Mondo S."/>
            <person name="Pangilinan J."/>
            <person name="Riley R."/>
            <person name="LaButti K."/>
            <person name="Andreopoulos B."/>
            <person name="Lipzen A."/>
            <person name="Chen C."/>
            <person name="Yan M."/>
            <person name="Daum C."/>
            <person name="Ng V."/>
            <person name="Clum A."/>
            <person name="Steindorff A."/>
            <person name="Ohm R.A."/>
            <person name="Martin F."/>
            <person name="Silar P."/>
            <person name="Natvig D.O."/>
            <person name="Lalanne C."/>
            <person name="Gautier V."/>
            <person name="Ament-Velasquez S.L."/>
            <person name="Kruys A."/>
            <person name="Hutchinson M.I."/>
            <person name="Powell A.J."/>
            <person name="Barry K."/>
            <person name="Miller A.N."/>
            <person name="Grigoriev I.V."/>
            <person name="Debuchy R."/>
            <person name="Gladieux P."/>
            <person name="Hiltunen Thoren M."/>
            <person name="Johannesson H."/>
        </authorList>
    </citation>
    <scope>NUCLEOTIDE SEQUENCE</scope>
    <source>
        <strain evidence="1">CBS 958.72</strain>
    </source>
</reference>
<gene>
    <name evidence="1" type="ORF">B0T24DRAFT_673887</name>
</gene>
<proteinExistence type="predicted"/>
<comment type="caution">
    <text evidence="1">The sequence shown here is derived from an EMBL/GenBank/DDBJ whole genome shotgun (WGS) entry which is preliminary data.</text>
</comment>
<organism evidence="1 2">
    <name type="scientific">Lasiosphaeria ovina</name>
    <dbReference type="NCBI Taxonomy" id="92902"/>
    <lineage>
        <taxon>Eukaryota</taxon>
        <taxon>Fungi</taxon>
        <taxon>Dikarya</taxon>
        <taxon>Ascomycota</taxon>
        <taxon>Pezizomycotina</taxon>
        <taxon>Sordariomycetes</taxon>
        <taxon>Sordariomycetidae</taxon>
        <taxon>Sordariales</taxon>
        <taxon>Lasiosphaeriaceae</taxon>
        <taxon>Lasiosphaeria</taxon>
    </lineage>
</organism>
<reference evidence="1" key="2">
    <citation type="submission" date="2023-06" db="EMBL/GenBank/DDBJ databases">
        <authorList>
            <consortium name="Lawrence Berkeley National Laboratory"/>
            <person name="Haridas S."/>
            <person name="Hensen N."/>
            <person name="Bonometti L."/>
            <person name="Westerberg I."/>
            <person name="Brannstrom I.O."/>
            <person name="Guillou S."/>
            <person name="Cros-Aarteil S."/>
            <person name="Calhoun S."/>
            <person name="Kuo A."/>
            <person name="Mondo S."/>
            <person name="Pangilinan J."/>
            <person name="Riley R."/>
            <person name="Labutti K."/>
            <person name="Andreopoulos B."/>
            <person name="Lipzen A."/>
            <person name="Chen C."/>
            <person name="Yanf M."/>
            <person name="Daum C."/>
            <person name="Ng V."/>
            <person name="Clum A."/>
            <person name="Steindorff A."/>
            <person name="Ohm R."/>
            <person name="Martin F."/>
            <person name="Silar P."/>
            <person name="Natvig D."/>
            <person name="Lalanne C."/>
            <person name="Gautier V."/>
            <person name="Ament-Velasquez S.L."/>
            <person name="Kruys A."/>
            <person name="Hutchinson M.I."/>
            <person name="Powell A.J."/>
            <person name="Barry K."/>
            <person name="Miller A.N."/>
            <person name="Grigoriev I.V."/>
            <person name="Debuchy R."/>
            <person name="Gladieux P."/>
            <person name="Thoren M.H."/>
            <person name="Johannesson H."/>
        </authorList>
    </citation>
    <scope>NUCLEOTIDE SEQUENCE</scope>
    <source>
        <strain evidence="1">CBS 958.72</strain>
    </source>
</reference>
<dbReference type="AlphaFoldDB" id="A0AAE0NM78"/>